<dbReference type="Proteomes" id="UP001596505">
    <property type="component" value="Unassembled WGS sequence"/>
</dbReference>
<dbReference type="InterPro" id="IPR034660">
    <property type="entry name" value="DinB/YfiT-like"/>
</dbReference>
<organism evidence="2 3">
    <name type="scientific">Scopulibacillus cellulosilyticus</name>
    <dbReference type="NCBI Taxonomy" id="2665665"/>
    <lineage>
        <taxon>Bacteria</taxon>
        <taxon>Bacillati</taxon>
        <taxon>Bacillota</taxon>
        <taxon>Bacilli</taxon>
        <taxon>Bacillales</taxon>
        <taxon>Sporolactobacillaceae</taxon>
        <taxon>Scopulibacillus</taxon>
    </lineage>
</organism>
<dbReference type="Pfam" id="PF12867">
    <property type="entry name" value="DinB_2"/>
    <property type="match status" value="1"/>
</dbReference>
<protein>
    <submittedName>
        <fullName evidence="2">DinB family protein</fullName>
    </submittedName>
</protein>
<dbReference type="RefSeq" id="WP_380964369.1">
    <property type="nucleotide sequence ID" value="NZ_JBHTCO010000004.1"/>
</dbReference>
<reference evidence="3" key="1">
    <citation type="journal article" date="2019" name="Int. J. Syst. Evol. Microbiol.">
        <title>The Global Catalogue of Microorganisms (GCM) 10K type strain sequencing project: providing services to taxonomists for standard genome sequencing and annotation.</title>
        <authorList>
            <consortium name="The Broad Institute Genomics Platform"/>
            <consortium name="The Broad Institute Genome Sequencing Center for Infectious Disease"/>
            <person name="Wu L."/>
            <person name="Ma J."/>
        </authorList>
    </citation>
    <scope>NUCLEOTIDE SEQUENCE [LARGE SCALE GENOMIC DNA]</scope>
    <source>
        <strain evidence="3">CGMCC 1.16305</strain>
    </source>
</reference>
<dbReference type="Gene3D" id="1.20.120.450">
    <property type="entry name" value="dinb family like domain"/>
    <property type="match status" value="1"/>
</dbReference>
<dbReference type="InterPro" id="IPR024775">
    <property type="entry name" value="DinB-like"/>
</dbReference>
<evidence type="ECO:0000313" key="3">
    <source>
        <dbReference type="Proteomes" id="UP001596505"/>
    </source>
</evidence>
<evidence type="ECO:0000259" key="1">
    <source>
        <dbReference type="Pfam" id="PF12867"/>
    </source>
</evidence>
<accession>A0ABW2PSG2</accession>
<dbReference type="SUPFAM" id="SSF109854">
    <property type="entry name" value="DinB/YfiT-like putative metalloenzymes"/>
    <property type="match status" value="1"/>
</dbReference>
<sequence>MNQEQLFYQMNFVRQSTLKELDETTEEQVDKMLKGFSNNIHWNFGHILAATEHILQFVGERSSFLESYGSYFNPGTSPKEWKDTPPSIREIRKQLEEQPKRLEKILKGRLNEEMEKTFFGMKSIGELVAYFNCHESLHVGTVKGLKQALRS</sequence>
<dbReference type="EMBL" id="JBHTCO010000004">
    <property type="protein sequence ID" value="MFC7392338.1"/>
    <property type="molecule type" value="Genomic_DNA"/>
</dbReference>
<comment type="caution">
    <text evidence="2">The sequence shown here is derived from an EMBL/GenBank/DDBJ whole genome shotgun (WGS) entry which is preliminary data.</text>
</comment>
<gene>
    <name evidence="2" type="ORF">ACFQRG_05025</name>
</gene>
<feature type="domain" description="DinB-like" evidence="1">
    <location>
        <begin position="11"/>
        <end position="141"/>
    </location>
</feature>
<proteinExistence type="predicted"/>
<name>A0ABW2PSG2_9BACL</name>
<evidence type="ECO:0000313" key="2">
    <source>
        <dbReference type="EMBL" id="MFC7392338.1"/>
    </source>
</evidence>
<keyword evidence="3" id="KW-1185">Reference proteome</keyword>